<evidence type="ECO:0000256" key="6">
    <source>
        <dbReference type="ARBA" id="ARBA00023136"/>
    </source>
</evidence>
<evidence type="ECO:0000313" key="14">
    <source>
        <dbReference type="Proteomes" id="UP000763641"/>
    </source>
</evidence>
<evidence type="ECO:0000259" key="11">
    <source>
        <dbReference type="Pfam" id="PF00593"/>
    </source>
</evidence>
<dbReference type="InterPro" id="IPR039426">
    <property type="entry name" value="TonB-dep_rcpt-like"/>
</dbReference>
<keyword evidence="10" id="KW-0732">Signal</keyword>
<evidence type="ECO:0000256" key="1">
    <source>
        <dbReference type="ARBA" id="ARBA00004571"/>
    </source>
</evidence>
<dbReference type="Pfam" id="PF07715">
    <property type="entry name" value="Plug"/>
    <property type="match status" value="1"/>
</dbReference>
<keyword evidence="5 9" id="KW-0798">TonB box</keyword>
<dbReference type="InterPro" id="IPR000531">
    <property type="entry name" value="Beta-barrel_TonB"/>
</dbReference>
<dbReference type="PANTHER" id="PTHR47234:SF3">
    <property type="entry name" value="SECRETIN_TONB SHORT N-TERMINAL DOMAIN-CONTAINING PROTEIN"/>
    <property type="match status" value="1"/>
</dbReference>
<keyword evidence="2 8" id="KW-0813">Transport</keyword>
<evidence type="ECO:0000256" key="7">
    <source>
        <dbReference type="ARBA" id="ARBA00023237"/>
    </source>
</evidence>
<evidence type="ECO:0000256" key="5">
    <source>
        <dbReference type="ARBA" id="ARBA00023077"/>
    </source>
</evidence>
<gene>
    <name evidence="13" type="ORF">ILT43_08930</name>
</gene>
<keyword evidence="6 8" id="KW-0472">Membrane</keyword>
<evidence type="ECO:0000256" key="8">
    <source>
        <dbReference type="PROSITE-ProRule" id="PRU01360"/>
    </source>
</evidence>
<evidence type="ECO:0000259" key="12">
    <source>
        <dbReference type="Pfam" id="PF07715"/>
    </source>
</evidence>
<dbReference type="Pfam" id="PF00593">
    <property type="entry name" value="TonB_dep_Rec_b-barrel"/>
    <property type="match status" value="1"/>
</dbReference>
<evidence type="ECO:0000256" key="3">
    <source>
        <dbReference type="ARBA" id="ARBA00022452"/>
    </source>
</evidence>
<accession>A0ABS2D6E5</accession>
<evidence type="ECO:0000256" key="4">
    <source>
        <dbReference type="ARBA" id="ARBA00022692"/>
    </source>
</evidence>
<organism evidence="13 14">
    <name type="scientific">Sphingomonas longa</name>
    <dbReference type="NCBI Taxonomy" id="2778730"/>
    <lineage>
        <taxon>Bacteria</taxon>
        <taxon>Pseudomonadati</taxon>
        <taxon>Pseudomonadota</taxon>
        <taxon>Alphaproteobacteria</taxon>
        <taxon>Sphingomonadales</taxon>
        <taxon>Sphingomonadaceae</taxon>
        <taxon>Sphingomonas</taxon>
    </lineage>
</organism>
<keyword evidence="3 8" id="KW-1134">Transmembrane beta strand</keyword>
<feature type="domain" description="TonB-dependent receptor-like beta-barrel" evidence="11">
    <location>
        <begin position="392"/>
        <end position="832"/>
    </location>
</feature>
<feature type="domain" description="TonB-dependent receptor plug" evidence="12">
    <location>
        <begin position="67"/>
        <end position="188"/>
    </location>
</feature>
<comment type="caution">
    <text evidence="13">The sequence shown here is derived from an EMBL/GenBank/DDBJ whole genome shotgun (WGS) entry which is preliminary data.</text>
</comment>
<dbReference type="Proteomes" id="UP000763641">
    <property type="component" value="Unassembled WGS sequence"/>
</dbReference>
<comment type="subcellular location">
    <subcellularLocation>
        <location evidence="1 8">Cell outer membrane</location>
        <topology evidence="1 8">Multi-pass membrane protein</topology>
    </subcellularLocation>
</comment>
<feature type="signal peptide" evidence="10">
    <location>
        <begin position="1"/>
        <end position="28"/>
    </location>
</feature>
<dbReference type="InterPro" id="IPR037066">
    <property type="entry name" value="Plug_dom_sf"/>
</dbReference>
<protein>
    <submittedName>
        <fullName evidence="13">TonB-dependent receptor</fullName>
    </submittedName>
</protein>
<dbReference type="RefSeq" id="WP_204198605.1">
    <property type="nucleotide sequence ID" value="NZ_JAFEMC010000002.1"/>
</dbReference>
<dbReference type="Gene3D" id="2.40.170.20">
    <property type="entry name" value="TonB-dependent receptor, beta-barrel domain"/>
    <property type="match status" value="1"/>
</dbReference>
<evidence type="ECO:0000313" key="13">
    <source>
        <dbReference type="EMBL" id="MBM6576497.1"/>
    </source>
</evidence>
<dbReference type="PANTHER" id="PTHR47234">
    <property type="match status" value="1"/>
</dbReference>
<keyword evidence="7 8" id="KW-0998">Cell outer membrane</keyword>
<sequence>MRRNTIVLSLTVSTLALSTLALSAPAFAQTTIAPADQQADPSVPDAVGTEPGQEILVIGTRAQGRTVADSPVPIDVIGGEALVNAGYTETAKVLNQLVPSFNFPQPSITDGTDVVRPATLRGLSPDQTLVLVNGKRRHTSSLLNINGSVGRGSAAVDLNTIPSLAIERIDVLRDGAASQYGSDAIAGVINIQLKKREGGRAQATYGKYVTSLQDVSGVSGVQTGANGQPVLRASDGTFALNETGNDRKARDGETITYAANIGLPVGESGYLNFTGEYRGRDATNRAGYDPRRIYPRQTNGQVDPRELTFDRLNHRYGDAKTDDLNFFVNAGADLGASAELYMFGSFGKRDGESAAFYRRAAGVDTAFAGTIQDLRNCNYATGTCQPFYADGFLPLITSESTDYSAAVGIKGKFGGGINYDLSYVRGHNSFDFYIANSYNTSFGPNSSQGFDAGGTRFAQDVVNLDLQKQVEVGFLSSLSLAAGAEYRRENYKLVAGDVQSYAAGPFATTNNAPAGAQGFPGFRPANAVDRSRDSVAGYVEADADISDAFTVQAAGRYEHYSDFGDTVNGKLAARLAPIRGIAVRGSVSTGFRAPSLQQQYFSSFATNNVNGTLVEVGTFAVSDPVAVALGSQRLKAEKSLNLGGGVTLDPFRGFTLTADYYNIKIDDRIVVTENLQGAGVVAILRGAGINNITSARFFINGIDTRTQGVEVVGTYRVPDLGIGKISLTGGFNYNKTRITDRAVLPTLPTLTLFGRQESLRLERGQPRTKINLGADWSLGAIGVTARTNRYGKVLSPGSTAVNDVTLEPKWITDLEVRGEYRGIELAVGANNVFDEYPTRLPVLGTAATINNYFIPYSSFSPFGFNGRYLYARAGISF</sequence>
<dbReference type="SUPFAM" id="SSF56935">
    <property type="entry name" value="Porins"/>
    <property type="match status" value="1"/>
</dbReference>
<name>A0ABS2D6E5_9SPHN</name>
<dbReference type="InterPro" id="IPR012910">
    <property type="entry name" value="Plug_dom"/>
</dbReference>
<dbReference type="CDD" id="cd01347">
    <property type="entry name" value="ligand_gated_channel"/>
    <property type="match status" value="1"/>
</dbReference>
<proteinExistence type="inferred from homology"/>
<evidence type="ECO:0000256" key="10">
    <source>
        <dbReference type="SAM" id="SignalP"/>
    </source>
</evidence>
<evidence type="ECO:0000256" key="9">
    <source>
        <dbReference type="RuleBase" id="RU003357"/>
    </source>
</evidence>
<keyword evidence="4 8" id="KW-0812">Transmembrane</keyword>
<feature type="chain" id="PRO_5045480792" evidence="10">
    <location>
        <begin position="29"/>
        <end position="877"/>
    </location>
</feature>
<dbReference type="Gene3D" id="2.170.130.10">
    <property type="entry name" value="TonB-dependent receptor, plug domain"/>
    <property type="match status" value="1"/>
</dbReference>
<dbReference type="EMBL" id="JAFEMC010000002">
    <property type="protein sequence ID" value="MBM6576497.1"/>
    <property type="molecule type" value="Genomic_DNA"/>
</dbReference>
<comment type="similarity">
    <text evidence="8 9">Belongs to the TonB-dependent receptor family.</text>
</comment>
<keyword evidence="14" id="KW-1185">Reference proteome</keyword>
<dbReference type="InterPro" id="IPR036942">
    <property type="entry name" value="Beta-barrel_TonB_sf"/>
</dbReference>
<evidence type="ECO:0000256" key="2">
    <source>
        <dbReference type="ARBA" id="ARBA00022448"/>
    </source>
</evidence>
<keyword evidence="13" id="KW-0675">Receptor</keyword>
<dbReference type="PROSITE" id="PS52016">
    <property type="entry name" value="TONB_DEPENDENT_REC_3"/>
    <property type="match status" value="1"/>
</dbReference>
<reference evidence="13 14" key="1">
    <citation type="submission" date="2020-12" db="EMBL/GenBank/DDBJ databases">
        <title>Sphingomonas sp.</title>
        <authorList>
            <person name="Kim M.K."/>
        </authorList>
    </citation>
    <scope>NUCLEOTIDE SEQUENCE [LARGE SCALE GENOMIC DNA]</scope>
    <source>
        <strain evidence="13 14">BT552</strain>
    </source>
</reference>